<sequence length="195" mass="22031">MVFTPQPGEQYTVRRKIFSFLGASFHVYDDEGGVVAFCRQKAFRLREDIRLYTDESKTEELLTMKTRSVLDFGATYDIALPSGEVIGSLRRKGLRSLVRDSWLIYGPDGQELATLEEESSMLAILRRVHEVFAFLSPQKFEVVSHDGQHIATLRSHFNPFVYRLGIAIHADHEELDELIVIAAGCLIAAIEGRQG</sequence>
<dbReference type="InterPro" id="IPR007612">
    <property type="entry name" value="LOR"/>
</dbReference>
<dbReference type="Pfam" id="PF04525">
    <property type="entry name" value="LOR"/>
    <property type="match status" value="1"/>
</dbReference>
<dbReference type="AlphaFoldDB" id="A0A3B1DG60"/>
<evidence type="ECO:0008006" key="3">
    <source>
        <dbReference type="Google" id="ProtNLM"/>
    </source>
</evidence>
<dbReference type="InterPro" id="IPR038595">
    <property type="entry name" value="LOR_sf"/>
</dbReference>
<dbReference type="EMBL" id="UOGK01000285">
    <property type="protein sequence ID" value="VAX39772.1"/>
    <property type="molecule type" value="Genomic_DNA"/>
</dbReference>
<comment type="similarity">
    <text evidence="1">Belongs to the LOR family.</text>
</comment>
<evidence type="ECO:0000256" key="1">
    <source>
        <dbReference type="ARBA" id="ARBA00005437"/>
    </source>
</evidence>
<evidence type="ECO:0000313" key="2">
    <source>
        <dbReference type="EMBL" id="VAX39772.1"/>
    </source>
</evidence>
<accession>A0A3B1DG60</accession>
<proteinExistence type="inferred from homology"/>
<dbReference type="InterPro" id="IPR025659">
    <property type="entry name" value="Tubby-like_C"/>
</dbReference>
<protein>
    <recommendedName>
        <fullName evidence="3">LURP-one-related family protein</fullName>
    </recommendedName>
</protein>
<reference evidence="2" key="1">
    <citation type="submission" date="2018-06" db="EMBL/GenBank/DDBJ databases">
        <authorList>
            <person name="Zhirakovskaya E."/>
        </authorList>
    </citation>
    <scope>NUCLEOTIDE SEQUENCE</scope>
</reference>
<organism evidence="2">
    <name type="scientific">hydrothermal vent metagenome</name>
    <dbReference type="NCBI Taxonomy" id="652676"/>
    <lineage>
        <taxon>unclassified sequences</taxon>
        <taxon>metagenomes</taxon>
        <taxon>ecological metagenomes</taxon>
    </lineage>
</organism>
<dbReference type="Gene3D" id="2.40.160.200">
    <property type="entry name" value="LURP1-related"/>
    <property type="match status" value="1"/>
</dbReference>
<gene>
    <name evidence="2" type="ORF">MNBD_PLANCTO03-1586</name>
</gene>
<name>A0A3B1DG60_9ZZZZ</name>
<dbReference type="SUPFAM" id="SSF54518">
    <property type="entry name" value="Tubby C-terminal domain-like"/>
    <property type="match status" value="1"/>
</dbReference>